<name>A0A2I1GJY6_9GLOM</name>
<dbReference type="VEuPathDB" id="FungiDB:RhiirA1_452641"/>
<keyword evidence="4" id="KW-1185">Reference proteome</keyword>
<accession>A0A2I1GJY6</accession>
<feature type="transmembrane region" description="Helical" evidence="2">
    <location>
        <begin position="270"/>
        <end position="287"/>
    </location>
</feature>
<evidence type="ECO:0000256" key="2">
    <source>
        <dbReference type="SAM" id="Phobius"/>
    </source>
</evidence>
<dbReference type="PANTHER" id="PTHR10582">
    <property type="entry name" value="TRANSIENT RECEPTOR POTENTIAL ION CHANNEL PROTEIN"/>
    <property type="match status" value="1"/>
</dbReference>
<evidence type="ECO:0000313" key="4">
    <source>
        <dbReference type="Proteomes" id="UP000234323"/>
    </source>
</evidence>
<evidence type="ECO:0008006" key="5">
    <source>
        <dbReference type="Google" id="ProtNLM"/>
    </source>
</evidence>
<dbReference type="EMBL" id="LLXI01000497">
    <property type="protein sequence ID" value="PKY46914.1"/>
    <property type="molecule type" value="Genomic_DNA"/>
</dbReference>
<dbReference type="Proteomes" id="UP000234323">
    <property type="component" value="Unassembled WGS sequence"/>
</dbReference>
<evidence type="ECO:0000313" key="3">
    <source>
        <dbReference type="EMBL" id="PKY46914.1"/>
    </source>
</evidence>
<dbReference type="VEuPathDB" id="FungiDB:FUN_005464"/>
<keyword evidence="2" id="KW-0472">Membrane</keyword>
<dbReference type="VEuPathDB" id="FungiDB:RhiirA1_394895"/>
<keyword evidence="1" id="KW-0677">Repeat</keyword>
<evidence type="ECO:0000256" key="1">
    <source>
        <dbReference type="ARBA" id="ARBA00022737"/>
    </source>
</evidence>
<dbReference type="PANTHER" id="PTHR10582:SF2">
    <property type="entry name" value="INACTIVE"/>
    <property type="match status" value="1"/>
</dbReference>
<feature type="transmembrane region" description="Helical" evidence="2">
    <location>
        <begin position="244"/>
        <end position="264"/>
    </location>
</feature>
<dbReference type="VEuPathDB" id="FungiDB:FUN_007845"/>
<comment type="caution">
    <text evidence="3">The sequence shown here is derived from an EMBL/GenBank/DDBJ whole genome shotgun (WGS) entry which is preliminary data.</text>
</comment>
<dbReference type="GO" id="GO:0098703">
    <property type="term" value="P:calcium ion import across plasma membrane"/>
    <property type="evidence" value="ECO:0007669"/>
    <property type="project" value="TreeGrafter"/>
</dbReference>
<dbReference type="AlphaFoldDB" id="A0A2I1GJY6"/>
<feature type="transmembrane region" description="Helical" evidence="2">
    <location>
        <begin position="433"/>
        <end position="455"/>
    </location>
</feature>
<feature type="transmembrane region" description="Helical" evidence="2">
    <location>
        <begin position="348"/>
        <end position="365"/>
    </location>
</feature>
<feature type="transmembrane region" description="Helical" evidence="2">
    <location>
        <begin position="308"/>
        <end position="328"/>
    </location>
</feature>
<proteinExistence type="predicted"/>
<organism evidence="3 4">
    <name type="scientific">Rhizophagus irregularis</name>
    <dbReference type="NCBI Taxonomy" id="588596"/>
    <lineage>
        <taxon>Eukaryota</taxon>
        <taxon>Fungi</taxon>
        <taxon>Fungi incertae sedis</taxon>
        <taxon>Mucoromycota</taxon>
        <taxon>Glomeromycotina</taxon>
        <taxon>Glomeromycetes</taxon>
        <taxon>Glomerales</taxon>
        <taxon>Glomeraceae</taxon>
        <taxon>Rhizophagus</taxon>
    </lineage>
</organism>
<dbReference type="GO" id="GO:0005886">
    <property type="term" value="C:plasma membrane"/>
    <property type="evidence" value="ECO:0007669"/>
    <property type="project" value="TreeGrafter"/>
</dbReference>
<gene>
    <name evidence="3" type="ORF">RhiirA4_461923</name>
</gene>
<protein>
    <recommendedName>
        <fullName evidence="5">Ion transport domain-containing protein</fullName>
    </recommendedName>
</protein>
<dbReference type="GO" id="GO:0005216">
    <property type="term" value="F:monoatomic ion channel activity"/>
    <property type="evidence" value="ECO:0007669"/>
    <property type="project" value="InterPro"/>
</dbReference>
<dbReference type="OrthoDB" id="2307590at2759"/>
<dbReference type="InterPro" id="IPR024862">
    <property type="entry name" value="TRPV"/>
</dbReference>
<feature type="transmembrane region" description="Helical" evidence="2">
    <location>
        <begin position="370"/>
        <end position="388"/>
    </location>
</feature>
<dbReference type="VEuPathDB" id="FungiDB:RhiirFUN_005148"/>
<reference evidence="3 4" key="1">
    <citation type="submission" date="2015-10" db="EMBL/GenBank/DDBJ databases">
        <title>Genome analyses suggest a sexual origin of heterokaryosis in a supposedly ancient asexual fungus.</title>
        <authorList>
            <person name="Ropars J."/>
            <person name="Sedzielewska K."/>
            <person name="Noel J."/>
            <person name="Charron P."/>
            <person name="Farinelli L."/>
            <person name="Marton T."/>
            <person name="Kruger M."/>
            <person name="Pelin A."/>
            <person name="Brachmann A."/>
            <person name="Corradi N."/>
        </authorList>
    </citation>
    <scope>NUCLEOTIDE SEQUENCE [LARGE SCALE GENOMIC DNA]</scope>
    <source>
        <strain evidence="3 4">A4</strain>
    </source>
</reference>
<keyword evidence="2" id="KW-1133">Transmembrane helix</keyword>
<keyword evidence="2" id="KW-0812">Transmembrane</keyword>
<sequence length="527" mass="61659">MYRDAIVIEIKDLFENYNKVVEIQELLNKCNFENYDITNLKDIYNNVNKCLKNCDLDNCDHELNLQEFIQSKDDKLIEKFFDKCVDKCTNEGKFELMLLVAILLPHLVVESYERPIVKLMKQITYVKVPNNLCGYSIRENLWSYKFPYQQNPPSWLVTKLLKLETIPRHSTTLCYVPLPGLCTYPETTTALNALFPRDLSPFAKLILFNNSSGVLSSKASYKEISRSPPFQAIVKFKWHTFARWRYFGLFFIKLAYSGLFAATVNTGIKQLMIASIICGTFIAFLELRRNIVFVMNNVNIRTIITHSIPFRTLVSFFSLITVTIWFLLQNDKSTHSFLQRSLLGVPQSLSMFLLWIDFIGLLLVFKNTAIIYLVLIASAHVSMIYLSVNPPDNGVNTFKDFQQSFNNVWSWFLNDYTSMNQWTDNRWMKLNKVVFPFFITIVILNLLIALVNNVYNEIYVRAKEEWSLLRSRAVVEVELLFMTPSERQNRDYFPWIIIYEAFTEDVEKWPQILKEENGSSRCKCLVK</sequence>